<dbReference type="EMBL" id="MNAD01000769">
    <property type="protein sequence ID" value="OJT10571.1"/>
    <property type="molecule type" value="Genomic_DNA"/>
</dbReference>
<sequence length="429" mass="48947">MTIVEAGLAIAFIMIALAFRREAVAGMSRTFPSLISGKQEKPTPNDAAKQSDDSNPSLPDPDPLLEFDLETATARNFVYANKTMRKPMSTDDRLMAQTMAHQPMHINHWIEIDKEYKWYIDEKARVIAEQGKKVVDSLPENDEACGELLELLADYLPKRYPTLFKREHSDSITNLVTEEHFDAVSQTKGTKALLVISRLVQDDFLMARERADGKVYLVGGLIGFPGTYLLSDTIDKHLEVLHRPVPDFNAKLLMSVERTLKRFKPDQSFERSSWNIMDDRNLFLHNIASNMPDKDLRPEDLWLRIDHQTFRKLPRTNAIIFGVRPIMRRIEDLADSLLVPLLLEKVHTDSAEHLITYKGMPKYGHLLLPYLRKLTQSQIERGLISAEDDVRSFRELLKEKGMPVPSTQTPMSIPTESERRKAARGAAEA</sequence>
<dbReference type="InterPro" id="IPR021848">
    <property type="entry name" value="HODM_asu-like"/>
</dbReference>
<comment type="caution">
    <text evidence="2">The sequence shown here is derived from an EMBL/GenBank/DDBJ whole genome shotgun (WGS) entry which is preliminary data.</text>
</comment>
<proteinExistence type="predicted"/>
<organism evidence="2 3">
    <name type="scientific">Trametes pubescens</name>
    <name type="common">White-rot fungus</name>
    <dbReference type="NCBI Taxonomy" id="154538"/>
    <lineage>
        <taxon>Eukaryota</taxon>
        <taxon>Fungi</taxon>
        <taxon>Dikarya</taxon>
        <taxon>Basidiomycota</taxon>
        <taxon>Agaricomycotina</taxon>
        <taxon>Agaricomycetes</taxon>
        <taxon>Polyporales</taxon>
        <taxon>Polyporaceae</taxon>
        <taxon>Trametes</taxon>
    </lineage>
</organism>
<evidence type="ECO:0000313" key="2">
    <source>
        <dbReference type="EMBL" id="OJT10571.1"/>
    </source>
</evidence>
<dbReference type="OMA" id="INHWIEI"/>
<gene>
    <name evidence="2" type="ORF">TRAPUB_12907</name>
</gene>
<dbReference type="Pfam" id="PF11927">
    <property type="entry name" value="HODM_asu-like"/>
    <property type="match status" value="1"/>
</dbReference>
<feature type="region of interest" description="Disordered" evidence="1">
    <location>
        <begin position="399"/>
        <end position="429"/>
    </location>
</feature>
<dbReference type="AlphaFoldDB" id="A0A1M2VSJ1"/>
<dbReference type="STRING" id="154538.A0A1M2VSJ1"/>
<keyword evidence="3" id="KW-1185">Reference proteome</keyword>
<name>A0A1M2VSJ1_TRAPU</name>
<reference evidence="2 3" key="1">
    <citation type="submission" date="2016-10" db="EMBL/GenBank/DDBJ databases">
        <title>Genome sequence of the basidiomycete white-rot fungus Trametes pubescens.</title>
        <authorList>
            <person name="Makela M.R."/>
            <person name="Granchi Z."/>
            <person name="Peng M."/>
            <person name="De Vries R.P."/>
            <person name="Grigoriev I."/>
            <person name="Riley R."/>
            <person name="Hilden K."/>
        </authorList>
    </citation>
    <scope>NUCLEOTIDE SEQUENCE [LARGE SCALE GENOMIC DNA]</scope>
    <source>
        <strain evidence="2 3">FBCC735</strain>
    </source>
</reference>
<feature type="compositionally biased region" description="Polar residues" evidence="1">
    <location>
        <begin position="405"/>
        <end position="415"/>
    </location>
</feature>
<accession>A0A1M2VSJ1</accession>
<evidence type="ECO:0000313" key="3">
    <source>
        <dbReference type="Proteomes" id="UP000184267"/>
    </source>
</evidence>
<protein>
    <submittedName>
        <fullName evidence="2">Uncharacterized protein</fullName>
    </submittedName>
</protein>
<dbReference type="Proteomes" id="UP000184267">
    <property type="component" value="Unassembled WGS sequence"/>
</dbReference>
<evidence type="ECO:0000256" key="1">
    <source>
        <dbReference type="SAM" id="MobiDB-lite"/>
    </source>
</evidence>
<feature type="region of interest" description="Disordered" evidence="1">
    <location>
        <begin position="34"/>
        <end position="63"/>
    </location>
</feature>
<dbReference type="OrthoDB" id="5043642at2759"/>